<dbReference type="STRING" id="319795.Dgeo_1678"/>
<evidence type="ECO:0000313" key="2">
    <source>
        <dbReference type="Proteomes" id="UP000002431"/>
    </source>
</evidence>
<dbReference type="EMBL" id="CP000359">
    <property type="protein sequence ID" value="ABF45973.1"/>
    <property type="molecule type" value="Genomic_DNA"/>
</dbReference>
<dbReference type="SUPFAM" id="SSF52540">
    <property type="entry name" value="P-loop containing nucleoside triphosphate hydrolases"/>
    <property type="match status" value="1"/>
</dbReference>
<dbReference type="RefSeq" id="WP_011530805.1">
    <property type="nucleotide sequence ID" value="NC_008025.1"/>
</dbReference>
<dbReference type="InterPro" id="IPR027417">
    <property type="entry name" value="P-loop_NTPase"/>
</dbReference>
<sequence>MFAPFDHLHAGPPQAPYEQPLAELPLMVLVGVTGVGKSTALRALQAADPGARVLPDRREVTDRVMIWPISGGPVSDRAERFRLTARYREQHPGGMAHALGTLTADTRHWGERPLFDGLRGREEVEYAAKTFPRWRFVALHAPDTVRVRRLLGRADAFDRTSAVKSGDNLRAALAALPGAAAVFSPADLDTLAALEAEGHTPQDILAKTQIVVTERQHYDPDAAAAFLQTLPPKRALLLDTVALSPEQIAAAIGAWA</sequence>
<dbReference type="AlphaFoldDB" id="Q1IXR1"/>
<dbReference type="eggNOG" id="COG0237">
    <property type="taxonomic scope" value="Bacteria"/>
</dbReference>
<accession>Q1IXR1</accession>
<gene>
    <name evidence="1" type="ordered locus">Dgeo_1678</name>
</gene>
<dbReference type="KEGG" id="dge:Dgeo_1678"/>
<organism evidence="1 2">
    <name type="scientific">Deinococcus geothermalis (strain DSM 11300 / CIP 105573 / AG-3a)</name>
    <dbReference type="NCBI Taxonomy" id="319795"/>
    <lineage>
        <taxon>Bacteria</taxon>
        <taxon>Thermotogati</taxon>
        <taxon>Deinococcota</taxon>
        <taxon>Deinococci</taxon>
        <taxon>Deinococcales</taxon>
        <taxon>Deinococcaceae</taxon>
        <taxon>Deinococcus</taxon>
    </lineage>
</organism>
<protein>
    <submittedName>
        <fullName evidence="1">P-loop ATPase</fullName>
    </submittedName>
</protein>
<reference evidence="1" key="1">
    <citation type="submission" date="2006-04" db="EMBL/GenBank/DDBJ databases">
        <title>Complete sequence of chromosome of Deinococcus geothermalis DSM 11300.</title>
        <authorList>
            <consortium name="US DOE Joint Genome Institute"/>
            <person name="Copeland A."/>
            <person name="Lucas S."/>
            <person name="Lapidus A."/>
            <person name="Barry K."/>
            <person name="Detter J.C."/>
            <person name="Glavina del Rio T."/>
            <person name="Hammon N."/>
            <person name="Israni S."/>
            <person name="Dalin E."/>
            <person name="Tice H."/>
            <person name="Pitluck S."/>
            <person name="Brettin T."/>
            <person name="Bruce D."/>
            <person name="Han C."/>
            <person name="Tapia R."/>
            <person name="Saunders E."/>
            <person name="Gilna P."/>
            <person name="Schmutz J."/>
            <person name="Larimer F."/>
            <person name="Land M."/>
            <person name="Hauser L."/>
            <person name="Kyrpides N."/>
            <person name="Kim E."/>
            <person name="Daly M.J."/>
            <person name="Fredrickson J.K."/>
            <person name="Makarova K.S."/>
            <person name="Gaidamakova E.K."/>
            <person name="Zhai M."/>
            <person name="Richardson P."/>
        </authorList>
    </citation>
    <scope>NUCLEOTIDE SEQUENCE</scope>
    <source>
        <strain evidence="1">DSM 11300</strain>
    </source>
</reference>
<name>Q1IXR1_DEIGD</name>
<dbReference type="HOGENOM" id="CLU_1150789_0_0_0"/>
<proteinExistence type="predicted"/>
<keyword evidence="2" id="KW-1185">Reference proteome</keyword>
<dbReference type="Gene3D" id="3.40.50.300">
    <property type="entry name" value="P-loop containing nucleotide triphosphate hydrolases"/>
    <property type="match status" value="1"/>
</dbReference>
<dbReference type="Proteomes" id="UP000002431">
    <property type="component" value="Chromosome"/>
</dbReference>
<evidence type="ECO:0000313" key="1">
    <source>
        <dbReference type="EMBL" id="ABF45973.1"/>
    </source>
</evidence>